<name>A0A6A6UPL9_9PEZI</name>
<proteinExistence type="predicted"/>
<organism evidence="2 3">
    <name type="scientific">Microthyrium microscopicum</name>
    <dbReference type="NCBI Taxonomy" id="703497"/>
    <lineage>
        <taxon>Eukaryota</taxon>
        <taxon>Fungi</taxon>
        <taxon>Dikarya</taxon>
        <taxon>Ascomycota</taxon>
        <taxon>Pezizomycotina</taxon>
        <taxon>Dothideomycetes</taxon>
        <taxon>Dothideomycetes incertae sedis</taxon>
        <taxon>Microthyriales</taxon>
        <taxon>Microthyriaceae</taxon>
        <taxon>Microthyrium</taxon>
    </lineage>
</organism>
<feature type="transmembrane region" description="Helical" evidence="1">
    <location>
        <begin position="39"/>
        <end position="60"/>
    </location>
</feature>
<reference evidence="2" key="1">
    <citation type="journal article" date="2020" name="Stud. Mycol.">
        <title>101 Dothideomycetes genomes: a test case for predicting lifestyles and emergence of pathogens.</title>
        <authorList>
            <person name="Haridas S."/>
            <person name="Albert R."/>
            <person name="Binder M."/>
            <person name="Bloem J."/>
            <person name="Labutti K."/>
            <person name="Salamov A."/>
            <person name="Andreopoulos B."/>
            <person name="Baker S."/>
            <person name="Barry K."/>
            <person name="Bills G."/>
            <person name="Bluhm B."/>
            <person name="Cannon C."/>
            <person name="Castanera R."/>
            <person name="Culley D."/>
            <person name="Daum C."/>
            <person name="Ezra D."/>
            <person name="Gonzalez J."/>
            <person name="Henrissat B."/>
            <person name="Kuo A."/>
            <person name="Liang C."/>
            <person name="Lipzen A."/>
            <person name="Lutzoni F."/>
            <person name="Magnuson J."/>
            <person name="Mondo S."/>
            <person name="Nolan M."/>
            <person name="Ohm R."/>
            <person name="Pangilinan J."/>
            <person name="Park H.-J."/>
            <person name="Ramirez L."/>
            <person name="Alfaro M."/>
            <person name="Sun H."/>
            <person name="Tritt A."/>
            <person name="Yoshinaga Y."/>
            <person name="Zwiers L.-H."/>
            <person name="Turgeon B."/>
            <person name="Goodwin S."/>
            <person name="Spatafora J."/>
            <person name="Crous P."/>
            <person name="Grigoriev I."/>
        </authorList>
    </citation>
    <scope>NUCLEOTIDE SEQUENCE</scope>
    <source>
        <strain evidence="2">CBS 115976</strain>
    </source>
</reference>
<keyword evidence="1" id="KW-0812">Transmembrane</keyword>
<sequence length="132" mass="14005">MSTPPPQDSAVHTLKKWGENSFIPVIQASLIASQHLKPLQVIGGIFFPVALLGSAYVGAAGYKKDAGGITAGLSGLYILLASRRQQRLRQKFFSTRGVIRGATLGLCAVNVVGCGLAYTFGDRAKEAEERGE</sequence>
<dbReference type="EMBL" id="MU004231">
    <property type="protein sequence ID" value="KAF2673720.1"/>
    <property type="molecule type" value="Genomic_DNA"/>
</dbReference>
<keyword evidence="1" id="KW-1133">Transmembrane helix</keyword>
<accession>A0A6A6UPL9</accession>
<feature type="transmembrane region" description="Helical" evidence="1">
    <location>
        <begin position="102"/>
        <end position="121"/>
    </location>
</feature>
<evidence type="ECO:0000313" key="3">
    <source>
        <dbReference type="Proteomes" id="UP000799302"/>
    </source>
</evidence>
<gene>
    <name evidence="2" type="ORF">BT63DRAFT_451779</name>
</gene>
<keyword evidence="1" id="KW-0472">Membrane</keyword>
<dbReference type="AlphaFoldDB" id="A0A6A6UPL9"/>
<dbReference type="Proteomes" id="UP000799302">
    <property type="component" value="Unassembled WGS sequence"/>
</dbReference>
<protein>
    <submittedName>
        <fullName evidence="2">Uncharacterized protein</fullName>
    </submittedName>
</protein>
<evidence type="ECO:0000313" key="2">
    <source>
        <dbReference type="EMBL" id="KAF2673720.1"/>
    </source>
</evidence>
<keyword evidence="3" id="KW-1185">Reference proteome</keyword>
<evidence type="ECO:0000256" key="1">
    <source>
        <dbReference type="SAM" id="Phobius"/>
    </source>
</evidence>
<dbReference type="OrthoDB" id="4868994at2759"/>